<gene>
    <name evidence="1" type="ORF">Tco_1029617</name>
</gene>
<dbReference type="EMBL" id="BQNB010018067">
    <property type="protein sequence ID" value="GJT70331.1"/>
    <property type="molecule type" value="Genomic_DNA"/>
</dbReference>
<organism evidence="1 2">
    <name type="scientific">Tanacetum coccineum</name>
    <dbReference type="NCBI Taxonomy" id="301880"/>
    <lineage>
        <taxon>Eukaryota</taxon>
        <taxon>Viridiplantae</taxon>
        <taxon>Streptophyta</taxon>
        <taxon>Embryophyta</taxon>
        <taxon>Tracheophyta</taxon>
        <taxon>Spermatophyta</taxon>
        <taxon>Magnoliopsida</taxon>
        <taxon>eudicotyledons</taxon>
        <taxon>Gunneridae</taxon>
        <taxon>Pentapetalae</taxon>
        <taxon>asterids</taxon>
        <taxon>campanulids</taxon>
        <taxon>Asterales</taxon>
        <taxon>Asteraceae</taxon>
        <taxon>Asteroideae</taxon>
        <taxon>Anthemideae</taxon>
        <taxon>Anthemidinae</taxon>
        <taxon>Tanacetum</taxon>
    </lineage>
</organism>
<comment type="caution">
    <text evidence="1">The sequence shown here is derived from an EMBL/GenBank/DDBJ whole genome shotgun (WGS) entry which is preliminary data.</text>
</comment>
<proteinExistence type="predicted"/>
<name>A0ABQ5G4F8_9ASTR</name>
<evidence type="ECO:0000313" key="2">
    <source>
        <dbReference type="Proteomes" id="UP001151760"/>
    </source>
</evidence>
<reference evidence="1" key="2">
    <citation type="submission" date="2022-01" db="EMBL/GenBank/DDBJ databases">
        <authorList>
            <person name="Yamashiro T."/>
            <person name="Shiraishi A."/>
            <person name="Satake H."/>
            <person name="Nakayama K."/>
        </authorList>
    </citation>
    <scope>NUCLEOTIDE SEQUENCE</scope>
</reference>
<sequence>MLILDWGDIMRYGLLRMLRRRKSLLTPNIPKAKLLHVRTEARSSQSGVASLLRRQGATSQECMVHNKYLEHEDNFDPEDKLTDMHGPQDASPFLVLPPTSLSLDLLPCNLGTLLEQIQKVPKKNLDVLKALKKNLEVLKVQEKSLYGICQKSVKKDPTCTPELFSLACGPNVIARSFIACLDDQDVIHGGISFDVALFNEFLDLDDTILSTNDESMEVDVSLDNEVRDDDDDFIYDIDDVAHDIGSDDEVDPTDDEFAEVGPARIDVVSSDEDD</sequence>
<accession>A0ABQ5G4F8</accession>
<evidence type="ECO:0000313" key="1">
    <source>
        <dbReference type="EMBL" id="GJT70331.1"/>
    </source>
</evidence>
<keyword evidence="2" id="KW-1185">Reference proteome</keyword>
<protein>
    <submittedName>
        <fullName evidence="1">Uncharacterized protein</fullName>
    </submittedName>
</protein>
<reference evidence="1" key="1">
    <citation type="journal article" date="2022" name="Int. J. Mol. Sci.">
        <title>Draft Genome of Tanacetum Coccineum: Genomic Comparison of Closely Related Tanacetum-Family Plants.</title>
        <authorList>
            <person name="Yamashiro T."/>
            <person name="Shiraishi A."/>
            <person name="Nakayama K."/>
            <person name="Satake H."/>
        </authorList>
    </citation>
    <scope>NUCLEOTIDE SEQUENCE</scope>
</reference>
<dbReference type="Proteomes" id="UP001151760">
    <property type="component" value="Unassembled WGS sequence"/>
</dbReference>